<organism evidence="4 5">
    <name type="scientific">Pseudomonas migulae</name>
    <dbReference type="NCBI Taxonomy" id="78543"/>
    <lineage>
        <taxon>Bacteria</taxon>
        <taxon>Pseudomonadati</taxon>
        <taxon>Pseudomonadota</taxon>
        <taxon>Gammaproteobacteria</taxon>
        <taxon>Pseudomonadales</taxon>
        <taxon>Pseudomonadaceae</taxon>
        <taxon>Pseudomonas</taxon>
    </lineage>
</organism>
<feature type="transmembrane region" description="Helical" evidence="1">
    <location>
        <begin position="75"/>
        <end position="94"/>
    </location>
</feature>
<feature type="domain" description="MgtC/SapB/SrpB/YhiD N-terminal" evidence="2">
    <location>
        <begin position="28"/>
        <end position="144"/>
    </location>
</feature>
<feature type="transmembrane region" description="Helical" evidence="1">
    <location>
        <begin position="212"/>
        <end position="235"/>
    </location>
</feature>
<sequence>MGIFVREGEACADDKPMNETLGMTGAAAALGIGMLIGLERERHKGKGESRACAGLRTFAITALLGYVAMQVGGGLLVGIVAITLGLLVTVAYWRNLSDDPGVTSEVALLTVLVLGALCSTAPELAIAIAVVMTGLLTYRQKLHHFARSQLTDAEMRDGLVLLTAALVVLPLVPDRFIGPYAAINLRTICTLTVLLMVVGAVGHIAVRTLGTRYGYAISAIASGFASSTVTIAVMGHIAAKDPENIKVISAAALLSNLATVTQVGLILGTVDTDLLRHIWGPLLFGAAATVLYGLCLMFPRPSIGASQPIKVGGAFNLKLALLVTLTMTGITFLSSVMLSHYGEVGVMLTAIFTGFADAHSSTASIATLAKSGQLPFDAIAVPTLIAVSSNSLSKCLVAWVSGGRRFAAYLIPGQVLLTAAMWAGILLL</sequence>
<feature type="transmembrane region" description="Helical" evidence="1">
    <location>
        <begin position="188"/>
        <end position="206"/>
    </location>
</feature>
<dbReference type="InterPro" id="IPR049177">
    <property type="entry name" value="MgtC_SapB_SrpB_YhiD_N"/>
</dbReference>
<feature type="domain" description="DUF4010" evidence="3">
    <location>
        <begin position="193"/>
        <end position="402"/>
    </location>
</feature>
<evidence type="ECO:0000259" key="2">
    <source>
        <dbReference type="Pfam" id="PF02308"/>
    </source>
</evidence>
<dbReference type="PANTHER" id="PTHR39084">
    <property type="entry name" value="MEMBRANE PROTEIN-RELATED"/>
    <property type="match status" value="1"/>
</dbReference>
<evidence type="ECO:0000256" key="1">
    <source>
        <dbReference type="SAM" id="Phobius"/>
    </source>
</evidence>
<dbReference type="Proteomes" id="UP000198985">
    <property type="component" value="Unassembled WGS sequence"/>
</dbReference>
<dbReference type="AlphaFoldDB" id="A0A1H5KN31"/>
<dbReference type="Pfam" id="PF13194">
    <property type="entry name" value="DUF4010"/>
    <property type="match status" value="1"/>
</dbReference>
<dbReference type="Pfam" id="PF02308">
    <property type="entry name" value="MgtC"/>
    <property type="match status" value="1"/>
</dbReference>
<feature type="transmembrane region" description="Helical" evidence="1">
    <location>
        <begin position="344"/>
        <end position="366"/>
    </location>
</feature>
<feature type="transmembrane region" description="Helical" evidence="1">
    <location>
        <begin position="20"/>
        <end position="38"/>
    </location>
</feature>
<dbReference type="PANTHER" id="PTHR39084:SF1">
    <property type="entry name" value="DUF4010 DOMAIN-CONTAINING PROTEIN"/>
    <property type="match status" value="1"/>
</dbReference>
<evidence type="ECO:0000313" key="5">
    <source>
        <dbReference type="Proteomes" id="UP000198985"/>
    </source>
</evidence>
<feature type="transmembrane region" description="Helical" evidence="1">
    <location>
        <begin position="278"/>
        <end position="298"/>
    </location>
</feature>
<feature type="transmembrane region" description="Helical" evidence="1">
    <location>
        <begin position="378"/>
        <end position="400"/>
    </location>
</feature>
<feature type="transmembrane region" description="Helical" evidence="1">
    <location>
        <begin position="106"/>
        <end position="138"/>
    </location>
</feature>
<feature type="transmembrane region" description="Helical" evidence="1">
    <location>
        <begin position="247"/>
        <end position="266"/>
    </location>
</feature>
<gene>
    <name evidence="4" type="ORF">SAMN04490194_3353</name>
</gene>
<feature type="transmembrane region" description="Helical" evidence="1">
    <location>
        <begin position="158"/>
        <end position="176"/>
    </location>
</feature>
<evidence type="ECO:0000259" key="3">
    <source>
        <dbReference type="Pfam" id="PF13194"/>
    </source>
</evidence>
<dbReference type="EMBL" id="FNTY01000002">
    <property type="protein sequence ID" value="SEE66090.1"/>
    <property type="molecule type" value="Genomic_DNA"/>
</dbReference>
<protein>
    <submittedName>
        <fullName evidence="4">Uncharacterized membrane protein, DUF4010 family</fullName>
    </submittedName>
</protein>
<feature type="transmembrane region" description="Helical" evidence="1">
    <location>
        <begin position="406"/>
        <end position="427"/>
    </location>
</feature>
<proteinExistence type="predicted"/>
<dbReference type="InterPro" id="IPR025105">
    <property type="entry name" value="DUF4010"/>
</dbReference>
<feature type="transmembrane region" description="Helical" evidence="1">
    <location>
        <begin position="319"/>
        <end position="338"/>
    </location>
</feature>
<keyword evidence="1" id="KW-0472">Membrane</keyword>
<accession>A0A1H5KN31</accession>
<name>A0A1H5KN31_9PSED</name>
<evidence type="ECO:0000313" key="4">
    <source>
        <dbReference type="EMBL" id="SEE66090.1"/>
    </source>
</evidence>
<reference evidence="4 5" key="1">
    <citation type="submission" date="2016-10" db="EMBL/GenBank/DDBJ databases">
        <authorList>
            <person name="de Groot N.N."/>
        </authorList>
    </citation>
    <scope>NUCLEOTIDE SEQUENCE [LARGE SCALE GENOMIC DNA]</scope>
    <source>
        <strain evidence="4 5">BS3662</strain>
    </source>
</reference>
<keyword evidence="1" id="KW-0812">Transmembrane</keyword>
<keyword evidence="1" id="KW-1133">Transmembrane helix</keyword>